<gene>
    <name evidence="2" type="ORF">BOKJ2_LOCUS80</name>
</gene>
<evidence type="ECO:0008006" key="4">
    <source>
        <dbReference type="Google" id="ProtNLM"/>
    </source>
</evidence>
<dbReference type="Proteomes" id="UP000614601">
    <property type="component" value="Unassembled WGS sequence"/>
</dbReference>
<reference evidence="2" key="1">
    <citation type="submission" date="2020-09" db="EMBL/GenBank/DDBJ databases">
        <authorList>
            <person name="Kikuchi T."/>
        </authorList>
    </citation>
    <scope>NUCLEOTIDE SEQUENCE</scope>
    <source>
        <strain evidence="2">SH1</strain>
    </source>
</reference>
<dbReference type="InterPro" id="IPR053322">
    <property type="entry name" value="PLA2-like"/>
</dbReference>
<dbReference type="EMBL" id="CAJFDH010000001">
    <property type="protein sequence ID" value="CAD5205396.1"/>
    <property type="molecule type" value="Genomic_DNA"/>
</dbReference>
<dbReference type="EMBL" id="CAJFCW020000001">
    <property type="protein sequence ID" value="CAG9077145.1"/>
    <property type="molecule type" value="Genomic_DNA"/>
</dbReference>
<feature type="signal peptide" evidence="1">
    <location>
        <begin position="1"/>
        <end position="18"/>
    </location>
</feature>
<sequence length="160" mass="18660">MFGRFSLIACLLIATVDSRLDKLLQAPPYNYEREEDHVFDKKWYCGPSYGRYSAYVRKAAQIYAKMFGGDCMGYINECCFDHDRCYDKLLGQQYCDAEFCGCLSRTTCRTVGNDFCQAVQDFGEYIYHNPRGTVDLWLAVAKYLKKFRVGREILAMLDWF</sequence>
<dbReference type="AlphaFoldDB" id="A0A811JQ48"/>
<evidence type="ECO:0000313" key="3">
    <source>
        <dbReference type="Proteomes" id="UP000614601"/>
    </source>
</evidence>
<evidence type="ECO:0000313" key="2">
    <source>
        <dbReference type="EMBL" id="CAD5205396.1"/>
    </source>
</evidence>
<dbReference type="GO" id="GO:0050482">
    <property type="term" value="P:arachidonate secretion"/>
    <property type="evidence" value="ECO:0007669"/>
    <property type="project" value="InterPro"/>
</dbReference>
<dbReference type="SUPFAM" id="SSF48619">
    <property type="entry name" value="Phospholipase A2, PLA2"/>
    <property type="match status" value="1"/>
</dbReference>
<dbReference type="GO" id="GO:0006644">
    <property type="term" value="P:phospholipid metabolic process"/>
    <property type="evidence" value="ECO:0007669"/>
    <property type="project" value="InterPro"/>
</dbReference>
<evidence type="ECO:0000256" key="1">
    <source>
        <dbReference type="SAM" id="SignalP"/>
    </source>
</evidence>
<dbReference type="InterPro" id="IPR036444">
    <property type="entry name" value="PLipase_A2_dom_sf"/>
</dbReference>
<proteinExistence type="predicted"/>
<dbReference type="PANTHER" id="PTHR34228">
    <property type="entry name" value="PROTEIN CBG09474-RELATED"/>
    <property type="match status" value="1"/>
</dbReference>
<feature type="chain" id="PRO_5036408182" description="Phospholipase A2" evidence="1">
    <location>
        <begin position="19"/>
        <end position="160"/>
    </location>
</feature>
<dbReference type="GO" id="GO:0004623">
    <property type="term" value="F:phospholipase A2 activity"/>
    <property type="evidence" value="ECO:0007669"/>
    <property type="project" value="InterPro"/>
</dbReference>
<dbReference type="OrthoDB" id="5781547at2759"/>
<protein>
    <recommendedName>
        <fullName evidence="4">Phospholipase A2</fullName>
    </recommendedName>
</protein>
<organism evidence="2 3">
    <name type="scientific">Bursaphelenchus okinawaensis</name>
    <dbReference type="NCBI Taxonomy" id="465554"/>
    <lineage>
        <taxon>Eukaryota</taxon>
        <taxon>Metazoa</taxon>
        <taxon>Ecdysozoa</taxon>
        <taxon>Nematoda</taxon>
        <taxon>Chromadorea</taxon>
        <taxon>Rhabditida</taxon>
        <taxon>Tylenchina</taxon>
        <taxon>Tylenchomorpha</taxon>
        <taxon>Aphelenchoidea</taxon>
        <taxon>Aphelenchoididae</taxon>
        <taxon>Bursaphelenchus</taxon>
    </lineage>
</organism>
<name>A0A811JQ48_9BILA</name>
<keyword evidence="1" id="KW-0732">Signal</keyword>
<dbReference type="Proteomes" id="UP000783686">
    <property type="component" value="Unassembled WGS sequence"/>
</dbReference>
<keyword evidence="3" id="KW-1185">Reference proteome</keyword>
<comment type="caution">
    <text evidence="2">The sequence shown here is derived from an EMBL/GenBank/DDBJ whole genome shotgun (WGS) entry which is preliminary data.</text>
</comment>
<accession>A0A811JQ48</accession>